<accession>A0ABD3KDP9</accession>
<evidence type="ECO:0000259" key="1">
    <source>
        <dbReference type="Pfam" id="PF00931"/>
    </source>
</evidence>
<reference evidence="2 3" key="1">
    <citation type="submission" date="2024-11" db="EMBL/GenBank/DDBJ databases">
        <title>Chromosome-level genome assembly of Eucalyptus globulus Labill. provides insights into its genome evolution.</title>
        <authorList>
            <person name="Li X."/>
        </authorList>
    </citation>
    <scope>NUCLEOTIDE SEQUENCE [LARGE SCALE GENOMIC DNA]</scope>
    <source>
        <strain evidence="2">CL2024</strain>
        <tissue evidence="2">Fresh tender leaves</tissue>
    </source>
</reference>
<comment type="caution">
    <text evidence="2">The sequence shown here is derived from an EMBL/GenBank/DDBJ whole genome shotgun (WGS) entry which is preliminary data.</text>
</comment>
<organism evidence="2 3">
    <name type="scientific">Eucalyptus globulus</name>
    <name type="common">Tasmanian blue gum</name>
    <dbReference type="NCBI Taxonomy" id="34317"/>
    <lineage>
        <taxon>Eukaryota</taxon>
        <taxon>Viridiplantae</taxon>
        <taxon>Streptophyta</taxon>
        <taxon>Embryophyta</taxon>
        <taxon>Tracheophyta</taxon>
        <taxon>Spermatophyta</taxon>
        <taxon>Magnoliopsida</taxon>
        <taxon>eudicotyledons</taxon>
        <taxon>Gunneridae</taxon>
        <taxon>Pentapetalae</taxon>
        <taxon>rosids</taxon>
        <taxon>malvids</taxon>
        <taxon>Myrtales</taxon>
        <taxon>Myrtaceae</taxon>
        <taxon>Myrtoideae</taxon>
        <taxon>Eucalypteae</taxon>
        <taxon>Eucalyptus</taxon>
    </lineage>
</organism>
<dbReference type="Pfam" id="PF00931">
    <property type="entry name" value="NB-ARC"/>
    <property type="match status" value="1"/>
</dbReference>
<dbReference type="AlphaFoldDB" id="A0ABD3KDP9"/>
<dbReference type="Gene3D" id="3.40.50.300">
    <property type="entry name" value="P-loop containing nucleotide triphosphate hydrolases"/>
    <property type="match status" value="1"/>
</dbReference>
<protein>
    <recommendedName>
        <fullName evidence="1">NB-ARC domain-containing protein</fullName>
    </recommendedName>
</protein>
<dbReference type="InterPro" id="IPR002182">
    <property type="entry name" value="NB-ARC"/>
</dbReference>
<keyword evidence="3" id="KW-1185">Reference proteome</keyword>
<evidence type="ECO:0000313" key="2">
    <source>
        <dbReference type="EMBL" id="KAL3733725.1"/>
    </source>
</evidence>
<gene>
    <name evidence="2" type="ORF">ACJRO7_023139</name>
</gene>
<name>A0ABD3KDP9_EUCGL</name>
<sequence length="100" mass="11212">MFHAGLEAEQKYELQTRELVGKAFGANFGKIWDCLMNGETHSISACGTAEAGKTYLVTDIHNRILQESNMFDVACWVTVSQECSRHKLNPCATRISRSEE</sequence>
<dbReference type="Proteomes" id="UP001634007">
    <property type="component" value="Unassembled WGS sequence"/>
</dbReference>
<evidence type="ECO:0000313" key="3">
    <source>
        <dbReference type="Proteomes" id="UP001634007"/>
    </source>
</evidence>
<dbReference type="InterPro" id="IPR027417">
    <property type="entry name" value="P-loop_NTPase"/>
</dbReference>
<proteinExistence type="predicted"/>
<dbReference type="EMBL" id="JBJKBG010000006">
    <property type="protein sequence ID" value="KAL3733725.1"/>
    <property type="molecule type" value="Genomic_DNA"/>
</dbReference>
<feature type="domain" description="NB-ARC" evidence="1">
    <location>
        <begin position="28"/>
        <end position="88"/>
    </location>
</feature>